<keyword evidence="8" id="KW-1185">Reference proteome</keyword>
<dbReference type="OrthoDB" id="5334845at2759"/>
<dbReference type="Pfam" id="PF00109">
    <property type="entry name" value="ketoacyl-synt"/>
    <property type="match status" value="1"/>
</dbReference>
<dbReference type="GO" id="GO:0005739">
    <property type="term" value="C:mitochondrion"/>
    <property type="evidence" value="ECO:0007669"/>
    <property type="project" value="TreeGrafter"/>
</dbReference>
<feature type="chain" id="PRO_5035469264" description="beta-ketoacyl-[acyl-carrier-protein] synthase I" evidence="5">
    <location>
        <begin position="24"/>
        <end position="595"/>
    </location>
</feature>
<evidence type="ECO:0000313" key="8">
    <source>
        <dbReference type="Proteomes" id="UP000796880"/>
    </source>
</evidence>
<dbReference type="EMBL" id="VOIH02000008">
    <property type="protein sequence ID" value="KAF3439723.1"/>
    <property type="molecule type" value="Genomic_DNA"/>
</dbReference>
<dbReference type="InterPro" id="IPR014030">
    <property type="entry name" value="Ketoacyl_synth_N"/>
</dbReference>
<dbReference type="PANTHER" id="PTHR11712">
    <property type="entry name" value="POLYKETIDE SYNTHASE-RELATED"/>
    <property type="match status" value="1"/>
</dbReference>
<dbReference type="GO" id="GO:0006633">
    <property type="term" value="P:fatty acid biosynthetic process"/>
    <property type="evidence" value="ECO:0007669"/>
    <property type="project" value="InterPro"/>
</dbReference>
<dbReference type="SUPFAM" id="SSF53901">
    <property type="entry name" value="Thiolase-like"/>
    <property type="match status" value="2"/>
</dbReference>
<evidence type="ECO:0000256" key="3">
    <source>
        <dbReference type="ARBA" id="ARBA00022679"/>
    </source>
</evidence>
<evidence type="ECO:0000256" key="1">
    <source>
        <dbReference type="ARBA" id="ARBA00008467"/>
    </source>
</evidence>
<dbReference type="EC" id="2.3.1.41" evidence="2"/>
<dbReference type="Proteomes" id="UP000796880">
    <property type="component" value="Unassembled WGS sequence"/>
</dbReference>
<dbReference type="PANTHER" id="PTHR11712:SF332">
    <property type="entry name" value="3-OXOACYL-[ACYL-CARRIER-PROTEIN] SYNTHASE II, CHLOROPLASTIC"/>
    <property type="match status" value="1"/>
</dbReference>
<comment type="similarity">
    <text evidence="1 4">Belongs to the thiolase-like superfamily. Beta-ketoacyl-ACP synthases family.</text>
</comment>
<dbReference type="InterPro" id="IPR016039">
    <property type="entry name" value="Thiolase-like"/>
</dbReference>
<sequence length="595" mass="64351">MAASSVASPLCTWLVAACMSVTCDRDHSQSSSLLHSSKRLSRWGRRRKVLSKCSSGSAEFNRGLISSFCGSSIQGLMSSCLAFEPCNDYYSSKGLSSLGYNGFPSLFGSKSVSTNRRQRRINRVSHSGETMAVAVQAAEGVTTKKKPMTKQRRVVVTGMGVVTPLGHDPDIFYNNLLEGVSGISQIETFDCAQFPTRIAGEIKSFSTDGWVAPKLSKRMDKFMLYMLIAGKKALADGGITEDVMDELDKARCGVLIGSAMGGMKVFNDAIEALRVSYRKMNPFCVPFATTNMGSAMLAMDLGWMGPNYSISTACATSNFCILNAANHIIRGEADVMLCGGSDAAIIPIGLGGFVACRALSQHNNDPAKASRPWDINRDGFVMGEGSGVLLLEELEHAKKRGANIYAEFLGGSFTCDAYHMTEPHPDGIVHKRWYFFTVEIKLKSVAKMVLNVLFPIFIRDGVILCIDKALAQSGVHREDVNYINAHATSTPAGDIKEYQALVHCFGHNPELRLNSTKSMIGHLLGAAGAVEAVATIQAIRTGWVHPNINLENPDKGVDTNLLVGPKKERLNVKVALSNSFGFGGHNSSIIFAPFE</sequence>
<dbReference type="GO" id="GO:0004315">
    <property type="term" value="F:3-oxoacyl-[acyl-carrier-protein] synthase activity"/>
    <property type="evidence" value="ECO:0007669"/>
    <property type="project" value="UniProtKB-EC"/>
</dbReference>
<dbReference type="AlphaFoldDB" id="A0A8K0GW46"/>
<dbReference type="Pfam" id="PF02801">
    <property type="entry name" value="Ketoacyl-synt_C"/>
    <property type="match status" value="1"/>
</dbReference>
<dbReference type="GO" id="GO:0009570">
    <property type="term" value="C:chloroplast stroma"/>
    <property type="evidence" value="ECO:0007669"/>
    <property type="project" value="TreeGrafter"/>
</dbReference>
<name>A0A8K0GW46_9ROSA</name>
<feature type="signal peptide" evidence="5">
    <location>
        <begin position="1"/>
        <end position="23"/>
    </location>
</feature>
<reference evidence="7" key="1">
    <citation type="submission" date="2020-03" db="EMBL/GenBank/DDBJ databases">
        <title>A high-quality chromosome-level genome assembly of a woody plant with both climbing and erect habits, Rhamnella rubrinervis.</title>
        <authorList>
            <person name="Lu Z."/>
            <person name="Yang Y."/>
            <person name="Zhu X."/>
            <person name="Sun Y."/>
        </authorList>
    </citation>
    <scope>NUCLEOTIDE SEQUENCE</scope>
    <source>
        <strain evidence="7">BYM</strain>
        <tissue evidence="7">Leaf</tissue>
    </source>
</reference>
<feature type="domain" description="Ketosynthase family 3 (KS3)" evidence="6">
    <location>
        <begin position="151"/>
        <end position="593"/>
    </location>
</feature>
<dbReference type="PROSITE" id="PS52004">
    <property type="entry name" value="KS3_2"/>
    <property type="match status" value="1"/>
</dbReference>
<accession>A0A8K0GW46</accession>
<comment type="caution">
    <text evidence="7">The sequence shown here is derived from an EMBL/GenBank/DDBJ whole genome shotgun (WGS) entry which is preliminary data.</text>
</comment>
<dbReference type="CDD" id="cd00834">
    <property type="entry name" value="KAS_I_II"/>
    <property type="match status" value="1"/>
</dbReference>
<dbReference type="Gene3D" id="3.40.47.10">
    <property type="match status" value="1"/>
</dbReference>
<evidence type="ECO:0000256" key="5">
    <source>
        <dbReference type="SAM" id="SignalP"/>
    </source>
</evidence>
<dbReference type="SMART" id="SM00825">
    <property type="entry name" value="PKS_KS"/>
    <property type="match status" value="1"/>
</dbReference>
<dbReference type="FunFam" id="3.40.47.10:FF:000018">
    <property type="entry name" value="3-oxoacyl-[acyl-carrier-protein] synthase 2"/>
    <property type="match status" value="1"/>
</dbReference>
<proteinExistence type="inferred from homology"/>
<organism evidence="7 8">
    <name type="scientific">Rhamnella rubrinervis</name>
    <dbReference type="NCBI Taxonomy" id="2594499"/>
    <lineage>
        <taxon>Eukaryota</taxon>
        <taxon>Viridiplantae</taxon>
        <taxon>Streptophyta</taxon>
        <taxon>Embryophyta</taxon>
        <taxon>Tracheophyta</taxon>
        <taxon>Spermatophyta</taxon>
        <taxon>Magnoliopsida</taxon>
        <taxon>eudicotyledons</taxon>
        <taxon>Gunneridae</taxon>
        <taxon>Pentapetalae</taxon>
        <taxon>rosids</taxon>
        <taxon>fabids</taxon>
        <taxon>Rosales</taxon>
        <taxon>Rhamnaceae</taxon>
        <taxon>rhamnoid group</taxon>
        <taxon>Rhamneae</taxon>
        <taxon>Rhamnella</taxon>
    </lineage>
</organism>
<evidence type="ECO:0000313" key="7">
    <source>
        <dbReference type="EMBL" id="KAF3439723.1"/>
    </source>
</evidence>
<dbReference type="PROSITE" id="PS00606">
    <property type="entry name" value="KS3_1"/>
    <property type="match status" value="1"/>
</dbReference>
<keyword evidence="5" id="KW-0732">Signal</keyword>
<dbReference type="InterPro" id="IPR018201">
    <property type="entry name" value="Ketoacyl_synth_AS"/>
</dbReference>
<evidence type="ECO:0000259" key="6">
    <source>
        <dbReference type="PROSITE" id="PS52004"/>
    </source>
</evidence>
<dbReference type="InterPro" id="IPR000794">
    <property type="entry name" value="Beta-ketoacyl_synthase"/>
</dbReference>
<dbReference type="InterPro" id="IPR014031">
    <property type="entry name" value="Ketoacyl_synth_C"/>
</dbReference>
<dbReference type="InterPro" id="IPR020841">
    <property type="entry name" value="PKS_Beta-ketoAc_synthase_dom"/>
</dbReference>
<evidence type="ECO:0000256" key="2">
    <source>
        <dbReference type="ARBA" id="ARBA00013191"/>
    </source>
</evidence>
<evidence type="ECO:0000256" key="4">
    <source>
        <dbReference type="RuleBase" id="RU003694"/>
    </source>
</evidence>
<protein>
    <recommendedName>
        <fullName evidence="2">beta-ketoacyl-[acyl-carrier-protein] synthase I</fullName>
        <ecNumber evidence="2">2.3.1.41</ecNumber>
    </recommendedName>
</protein>
<gene>
    <name evidence="7" type="ORF">FNV43_RR18001</name>
</gene>
<keyword evidence="3 4" id="KW-0808">Transferase</keyword>